<dbReference type="Pfam" id="PF02353">
    <property type="entry name" value="CMAS"/>
    <property type="match status" value="1"/>
</dbReference>
<organism evidence="6 7">
    <name type="scientific">Saccharothrix syringae</name>
    <name type="common">Nocardiopsis syringae</name>
    <dbReference type="NCBI Taxonomy" id="103733"/>
    <lineage>
        <taxon>Bacteria</taxon>
        <taxon>Bacillati</taxon>
        <taxon>Actinomycetota</taxon>
        <taxon>Actinomycetes</taxon>
        <taxon>Pseudonocardiales</taxon>
        <taxon>Pseudonocardiaceae</taxon>
        <taxon>Saccharothrix</taxon>
    </lineage>
</organism>
<dbReference type="GO" id="GO:0008168">
    <property type="term" value="F:methyltransferase activity"/>
    <property type="evidence" value="ECO:0007669"/>
    <property type="project" value="UniProtKB-KW"/>
</dbReference>
<evidence type="ECO:0000256" key="3">
    <source>
        <dbReference type="ARBA" id="ARBA00022679"/>
    </source>
</evidence>
<keyword evidence="5" id="KW-0443">Lipid metabolism</keyword>
<evidence type="ECO:0000313" key="7">
    <source>
        <dbReference type="Proteomes" id="UP000325787"/>
    </source>
</evidence>
<name>A0A5Q0HA23_SACSY</name>
<reference evidence="7" key="1">
    <citation type="journal article" date="2021" name="Curr. Microbiol.">
        <title>Complete genome of nocamycin-producing strain Saccharothrix syringae NRRL B-16468 reveals the biosynthetic potential for secondary metabolites.</title>
        <authorList>
            <person name="Mo X."/>
            <person name="Yang S."/>
        </authorList>
    </citation>
    <scope>NUCLEOTIDE SEQUENCE [LARGE SCALE GENOMIC DNA]</scope>
    <source>
        <strain evidence="7">ATCC 51364 / DSM 43886 / JCM 6844 / KCTC 9398 / NBRC 14523 / NRRL B-16468 / INA 2240</strain>
    </source>
</reference>
<dbReference type="SUPFAM" id="SSF53335">
    <property type="entry name" value="S-adenosyl-L-methionine-dependent methyltransferases"/>
    <property type="match status" value="1"/>
</dbReference>
<protein>
    <submittedName>
        <fullName evidence="6">Class I SAM-dependent methyltransferase</fullName>
    </submittedName>
</protein>
<keyword evidence="3 6" id="KW-0808">Transferase</keyword>
<accession>A0A5Q0HA23</accession>
<dbReference type="GO" id="GO:0032259">
    <property type="term" value="P:methylation"/>
    <property type="evidence" value="ECO:0007669"/>
    <property type="project" value="UniProtKB-KW"/>
</dbReference>
<keyword evidence="4" id="KW-0949">S-adenosyl-L-methionine</keyword>
<dbReference type="PIRSF" id="PIRSF003085">
    <property type="entry name" value="CMAS"/>
    <property type="match status" value="1"/>
</dbReference>
<evidence type="ECO:0000256" key="2">
    <source>
        <dbReference type="ARBA" id="ARBA00022603"/>
    </source>
</evidence>
<evidence type="ECO:0000313" key="6">
    <source>
        <dbReference type="EMBL" id="QFZ23098.1"/>
    </source>
</evidence>
<dbReference type="Gene3D" id="3.40.50.150">
    <property type="entry name" value="Vaccinia Virus protein VP39"/>
    <property type="match status" value="1"/>
</dbReference>
<dbReference type="CDD" id="cd02440">
    <property type="entry name" value="AdoMet_MTases"/>
    <property type="match status" value="1"/>
</dbReference>
<dbReference type="PANTHER" id="PTHR43667:SF1">
    <property type="entry name" value="CYCLOPROPANE-FATTY-ACYL-PHOSPHOLIPID SYNTHASE"/>
    <property type="match status" value="1"/>
</dbReference>
<dbReference type="AlphaFoldDB" id="A0A5Q0HA23"/>
<dbReference type="InterPro" id="IPR003333">
    <property type="entry name" value="CMAS"/>
</dbReference>
<proteinExistence type="inferred from homology"/>
<dbReference type="OrthoDB" id="9782855at2"/>
<dbReference type="Proteomes" id="UP000325787">
    <property type="component" value="Chromosome"/>
</dbReference>
<comment type="similarity">
    <text evidence="1">Belongs to the CFA/CMAS family.</text>
</comment>
<evidence type="ECO:0000256" key="1">
    <source>
        <dbReference type="ARBA" id="ARBA00010815"/>
    </source>
</evidence>
<dbReference type="EMBL" id="CP034550">
    <property type="protein sequence ID" value="QFZ23098.1"/>
    <property type="molecule type" value="Genomic_DNA"/>
</dbReference>
<dbReference type="InterPro" id="IPR029063">
    <property type="entry name" value="SAM-dependent_MTases_sf"/>
</dbReference>
<evidence type="ECO:0000256" key="4">
    <source>
        <dbReference type="ARBA" id="ARBA00022691"/>
    </source>
</evidence>
<dbReference type="PANTHER" id="PTHR43667">
    <property type="entry name" value="CYCLOPROPANE-FATTY-ACYL-PHOSPHOLIPID SYNTHASE"/>
    <property type="match status" value="1"/>
</dbReference>
<dbReference type="GO" id="GO:0008610">
    <property type="term" value="P:lipid biosynthetic process"/>
    <property type="evidence" value="ECO:0007669"/>
    <property type="project" value="InterPro"/>
</dbReference>
<dbReference type="RefSeq" id="WP_033434749.1">
    <property type="nucleotide sequence ID" value="NZ_CP034550.1"/>
</dbReference>
<dbReference type="KEGG" id="ssyi:EKG83_41755"/>
<evidence type="ECO:0000256" key="5">
    <source>
        <dbReference type="ARBA" id="ARBA00023098"/>
    </source>
</evidence>
<sequence length="409" mass="45233">MRLAEVFQRAVGGEDVGFTAYDGSRAGPADAGVRIEVRSPEALSYLASAPGELGLARAYVTGHLEIVGDVYGALTRLSELSLREVPWGQRLGLLTTLGRARLGTKVEPPPQERRLRGLRHSKARDREAIAHHYDVSNTFYEWLLGPSMAYTCAVYPSAGATLEEAQFAKHDLVARKLGLKPGMRLLDVGCGWGGMVMHAAREYGVRALGVTLSRNQAEWARKAIAEAGLSDLAEVRHLDYRDVREGDFDAVSSIGLTEHIGKAKLPAYFRALHRKLRPGGRLLNHCITRPDNRQPARTGGFINRYVFPDGELVGPGHIVSLVHDTGFEVRHEENLREHYALTLAAWSRNLDERWDEAVAEVGLGRARVWRLYLAASRLGFERNNIQLHQVLGVKLDGTSSGMPLRPDWA</sequence>
<gene>
    <name evidence="6" type="ORF">EKG83_41755</name>
</gene>
<keyword evidence="7" id="KW-1185">Reference proteome</keyword>
<dbReference type="InterPro" id="IPR050723">
    <property type="entry name" value="CFA/CMAS"/>
</dbReference>
<keyword evidence="2 6" id="KW-0489">Methyltransferase</keyword>